<dbReference type="RefSeq" id="WP_153347118.1">
    <property type="nucleotide sequence ID" value="NZ_WIVE01000125.1"/>
</dbReference>
<comment type="caution">
    <text evidence="1">The sequence shown here is derived from an EMBL/GenBank/DDBJ whole genome shotgun (WGS) entry which is preliminary data.</text>
</comment>
<name>A0A7X2D6S1_9PROT</name>
<proteinExistence type="predicted"/>
<sequence>MPPDDYPSIAERRRLGVYVSDVEARVAEQFGEAVARRLMVGLGGQTVLLPRQPFPDHAVARAAGLPVLAWLIDHYGPARLYIALGPLHSGTQQDVRLRRAIMAHPGATNAVIAQAAGCSERAVSRRRAAMRAAGLNPPPAAPMHRLTETPS</sequence>
<dbReference type="Proteomes" id="UP000434582">
    <property type="component" value="Unassembled WGS sequence"/>
</dbReference>
<dbReference type="EMBL" id="WIVE01000125">
    <property type="protein sequence ID" value="MQX38545.1"/>
    <property type="molecule type" value="Genomic_DNA"/>
</dbReference>
<dbReference type="OrthoDB" id="7866342at2"/>
<gene>
    <name evidence="1" type="ORF">GHC57_18710</name>
</gene>
<organism evidence="1 2">
    <name type="scientific">Roseospira navarrensis</name>
    <dbReference type="NCBI Taxonomy" id="140058"/>
    <lineage>
        <taxon>Bacteria</taxon>
        <taxon>Pseudomonadati</taxon>
        <taxon>Pseudomonadota</taxon>
        <taxon>Alphaproteobacteria</taxon>
        <taxon>Rhodospirillales</taxon>
        <taxon>Rhodospirillaceae</taxon>
        <taxon>Roseospira</taxon>
    </lineage>
</organism>
<accession>A0A7X2D6S1</accession>
<evidence type="ECO:0000313" key="1">
    <source>
        <dbReference type="EMBL" id="MQX38545.1"/>
    </source>
</evidence>
<reference evidence="1 2" key="1">
    <citation type="submission" date="2019-10" db="EMBL/GenBank/DDBJ databases">
        <title>Draft whole-genome sequence of the purple nonsulfur photosynthetic bacterium Roseospira navarrensis DSM 15114.</title>
        <authorList>
            <person name="Kyndt J.A."/>
            <person name="Meyer T.E."/>
        </authorList>
    </citation>
    <scope>NUCLEOTIDE SEQUENCE [LARGE SCALE GENOMIC DNA]</scope>
    <source>
        <strain evidence="1 2">DSM 15114</strain>
    </source>
</reference>
<evidence type="ECO:0000313" key="2">
    <source>
        <dbReference type="Proteomes" id="UP000434582"/>
    </source>
</evidence>
<dbReference type="AlphaFoldDB" id="A0A7X2D6S1"/>
<protein>
    <submittedName>
        <fullName evidence="1">Uncharacterized protein</fullName>
    </submittedName>
</protein>
<keyword evidence="2" id="KW-1185">Reference proteome</keyword>